<gene>
    <name evidence="2" type="ORF">DPMN_106189</name>
</gene>
<sequence length="152" mass="17745">MAGAHTGHAVSETKRQSAMPTSDSSMTTLWRRWVDLGFYMLVPLLRREAETVDLTIRLVSEHALTRAHQKIFKEVHVRLFEIWEKYEDDDMTTTQPLRACSHIIRAATIHQQLDSNRFRCKTLRYLFFRVDSSSNLVLSYIHSYASKLTVQM</sequence>
<evidence type="ECO:0000313" key="2">
    <source>
        <dbReference type="EMBL" id="KAH3832893.1"/>
    </source>
</evidence>
<keyword evidence="3" id="KW-1185">Reference proteome</keyword>
<dbReference type="AlphaFoldDB" id="A0A9D4K4J2"/>
<evidence type="ECO:0000313" key="3">
    <source>
        <dbReference type="Proteomes" id="UP000828390"/>
    </source>
</evidence>
<comment type="caution">
    <text evidence="2">The sequence shown here is derived from an EMBL/GenBank/DDBJ whole genome shotgun (WGS) entry which is preliminary data.</text>
</comment>
<reference evidence="2" key="1">
    <citation type="journal article" date="2019" name="bioRxiv">
        <title>The Genome of the Zebra Mussel, Dreissena polymorpha: A Resource for Invasive Species Research.</title>
        <authorList>
            <person name="McCartney M.A."/>
            <person name="Auch B."/>
            <person name="Kono T."/>
            <person name="Mallez S."/>
            <person name="Zhang Y."/>
            <person name="Obille A."/>
            <person name="Becker A."/>
            <person name="Abrahante J.E."/>
            <person name="Garbe J."/>
            <person name="Badalamenti J.P."/>
            <person name="Herman A."/>
            <person name="Mangelson H."/>
            <person name="Liachko I."/>
            <person name="Sullivan S."/>
            <person name="Sone E.D."/>
            <person name="Koren S."/>
            <person name="Silverstein K.A.T."/>
            <person name="Beckman K.B."/>
            <person name="Gohl D.M."/>
        </authorList>
    </citation>
    <scope>NUCLEOTIDE SEQUENCE</scope>
    <source>
        <strain evidence="2">Duluth1</strain>
        <tissue evidence="2">Whole animal</tissue>
    </source>
</reference>
<organism evidence="2 3">
    <name type="scientific">Dreissena polymorpha</name>
    <name type="common">Zebra mussel</name>
    <name type="synonym">Mytilus polymorpha</name>
    <dbReference type="NCBI Taxonomy" id="45954"/>
    <lineage>
        <taxon>Eukaryota</taxon>
        <taxon>Metazoa</taxon>
        <taxon>Spiralia</taxon>
        <taxon>Lophotrochozoa</taxon>
        <taxon>Mollusca</taxon>
        <taxon>Bivalvia</taxon>
        <taxon>Autobranchia</taxon>
        <taxon>Heteroconchia</taxon>
        <taxon>Euheterodonta</taxon>
        <taxon>Imparidentia</taxon>
        <taxon>Neoheterodontei</taxon>
        <taxon>Myida</taxon>
        <taxon>Dreissenoidea</taxon>
        <taxon>Dreissenidae</taxon>
        <taxon>Dreissena</taxon>
    </lineage>
</organism>
<dbReference type="Proteomes" id="UP000828390">
    <property type="component" value="Unassembled WGS sequence"/>
</dbReference>
<proteinExistence type="predicted"/>
<protein>
    <submittedName>
        <fullName evidence="2">Uncharacterized protein</fullName>
    </submittedName>
</protein>
<accession>A0A9D4K4J2</accession>
<reference evidence="2" key="2">
    <citation type="submission" date="2020-11" db="EMBL/GenBank/DDBJ databases">
        <authorList>
            <person name="McCartney M.A."/>
            <person name="Auch B."/>
            <person name="Kono T."/>
            <person name="Mallez S."/>
            <person name="Becker A."/>
            <person name="Gohl D.M."/>
            <person name="Silverstein K.A.T."/>
            <person name="Koren S."/>
            <person name="Bechman K.B."/>
            <person name="Herman A."/>
            <person name="Abrahante J.E."/>
            <person name="Garbe J."/>
        </authorList>
    </citation>
    <scope>NUCLEOTIDE SEQUENCE</scope>
    <source>
        <strain evidence="2">Duluth1</strain>
        <tissue evidence="2">Whole animal</tissue>
    </source>
</reference>
<evidence type="ECO:0000256" key="1">
    <source>
        <dbReference type="SAM" id="MobiDB-lite"/>
    </source>
</evidence>
<dbReference type="EMBL" id="JAIWYP010000004">
    <property type="protein sequence ID" value="KAH3832893.1"/>
    <property type="molecule type" value="Genomic_DNA"/>
</dbReference>
<name>A0A9D4K4J2_DREPO</name>
<feature type="region of interest" description="Disordered" evidence="1">
    <location>
        <begin position="1"/>
        <end position="22"/>
    </location>
</feature>